<dbReference type="Proteomes" id="UP000657385">
    <property type="component" value="Unassembled WGS sequence"/>
</dbReference>
<proteinExistence type="predicted"/>
<evidence type="ECO:0000313" key="1">
    <source>
        <dbReference type="EMBL" id="MBF9071907.1"/>
    </source>
</evidence>
<sequence>MHAATSTFTQLRPDPFSTALNNQENLFATEELRARMRRALQQCIREEVEYQDASIGQDELDLMVNIRVWGPDTYELANFDDDELVPAITTIARHQERLPADVPVWESLLRHELQAARIKHQDIKIALGRMRLREDKVRLAELLWPVLRDKCQRELSANAAGTPVLKIALEALDLANRFTGVFALNRPEPPTAR</sequence>
<accession>A0A931BAY9</accession>
<dbReference type="AlphaFoldDB" id="A0A931BAY9"/>
<evidence type="ECO:0000313" key="2">
    <source>
        <dbReference type="Proteomes" id="UP000657385"/>
    </source>
</evidence>
<comment type="caution">
    <text evidence="1">The sequence shown here is derived from an EMBL/GenBank/DDBJ whole genome shotgun (WGS) entry which is preliminary data.</text>
</comment>
<organism evidence="1 2">
    <name type="scientific">Streptacidiphilus fuscans</name>
    <dbReference type="NCBI Taxonomy" id="2789292"/>
    <lineage>
        <taxon>Bacteria</taxon>
        <taxon>Bacillati</taxon>
        <taxon>Actinomycetota</taxon>
        <taxon>Actinomycetes</taxon>
        <taxon>Kitasatosporales</taxon>
        <taxon>Streptomycetaceae</taxon>
        <taxon>Streptacidiphilus</taxon>
    </lineage>
</organism>
<reference evidence="1" key="1">
    <citation type="submission" date="2020-11" db="EMBL/GenBank/DDBJ databases">
        <title>Isolation and identification of active actinomycetes.</title>
        <authorList>
            <person name="Yu B."/>
        </authorList>
    </citation>
    <scope>NUCLEOTIDE SEQUENCE</scope>
    <source>
        <strain evidence="1">NEAU-YB345</strain>
    </source>
</reference>
<protein>
    <submittedName>
        <fullName evidence="1">Uncharacterized protein</fullName>
    </submittedName>
</protein>
<gene>
    <name evidence="1" type="ORF">I2501_28180</name>
</gene>
<dbReference type="RefSeq" id="WP_196197061.1">
    <property type="nucleotide sequence ID" value="NZ_JADPRT010000013.1"/>
</dbReference>
<keyword evidence="2" id="KW-1185">Reference proteome</keyword>
<dbReference type="EMBL" id="JADPRT010000013">
    <property type="protein sequence ID" value="MBF9071907.1"/>
    <property type="molecule type" value="Genomic_DNA"/>
</dbReference>
<name>A0A931BAY9_9ACTN</name>